<protein>
    <recommendedName>
        <fullName evidence="3">Glucodextranase-like C-terminal domain-containing protein</fullName>
    </recommendedName>
</protein>
<dbReference type="Proteomes" id="UP000632222">
    <property type="component" value="Unassembled WGS sequence"/>
</dbReference>
<dbReference type="SUPFAM" id="SSF49344">
    <property type="entry name" value="CBD9-like"/>
    <property type="match status" value="1"/>
</dbReference>
<keyword evidence="5" id="KW-1185">Reference proteome</keyword>
<feature type="region of interest" description="Disordered" evidence="1">
    <location>
        <begin position="1"/>
        <end position="22"/>
    </location>
</feature>
<keyword evidence="2" id="KW-0812">Transmembrane</keyword>
<organism evidence="4 5">
    <name type="scientific">Deinococcus roseus</name>
    <dbReference type="NCBI Taxonomy" id="392414"/>
    <lineage>
        <taxon>Bacteria</taxon>
        <taxon>Thermotogati</taxon>
        <taxon>Deinococcota</taxon>
        <taxon>Deinococci</taxon>
        <taxon>Deinococcales</taxon>
        <taxon>Deinococcaceae</taxon>
        <taxon>Deinococcus</taxon>
    </lineage>
</organism>
<dbReference type="Gene3D" id="2.60.40.1190">
    <property type="match status" value="1"/>
</dbReference>
<gene>
    <name evidence="4" type="ORF">GCM10008938_41080</name>
</gene>
<evidence type="ECO:0000259" key="3">
    <source>
        <dbReference type="Pfam" id="PF09985"/>
    </source>
</evidence>
<sequence>MLNYPDPSGDHRGDGTYHLPENLTSTEQSSLDLRNFTASDDNGKLSLEVGLGALANPLKAPLGFSTAILDIFIKTRVGGSTTLGETGFETPPGQGWQYHLHLSGFNKDFYRVPKLTPEKLKSDDIKVTPSGTTLQIQTPIPAGQYEYWVTVSLFDPLTPAGLVSPGNDNNPFHLTSALNNPPAPVDVLAQGDQGRAYIQRTLPPVGNLQDFRPWILLGMGILGVIGVVVATIMLMNRRPRTEPKQNYEYRANLD</sequence>
<keyword evidence="2" id="KW-1133">Transmembrane helix</keyword>
<keyword evidence="2" id="KW-0472">Membrane</keyword>
<name>A0ABQ2DA05_9DEIO</name>
<evidence type="ECO:0000256" key="2">
    <source>
        <dbReference type="SAM" id="Phobius"/>
    </source>
</evidence>
<dbReference type="InterPro" id="IPR019248">
    <property type="entry name" value="Glucodextran_C"/>
</dbReference>
<proteinExistence type="predicted"/>
<accession>A0ABQ2DA05</accession>
<reference evidence="5" key="1">
    <citation type="journal article" date="2019" name="Int. J. Syst. Evol. Microbiol.">
        <title>The Global Catalogue of Microorganisms (GCM) 10K type strain sequencing project: providing services to taxonomists for standard genome sequencing and annotation.</title>
        <authorList>
            <consortium name="The Broad Institute Genomics Platform"/>
            <consortium name="The Broad Institute Genome Sequencing Center for Infectious Disease"/>
            <person name="Wu L."/>
            <person name="Ma J."/>
        </authorList>
    </citation>
    <scope>NUCLEOTIDE SEQUENCE [LARGE SCALE GENOMIC DNA]</scope>
    <source>
        <strain evidence="5">JCM 14370</strain>
    </source>
</reference>
<dbReference type="Pfam" id="PF09985">
    <property type="entry name" value="Glucodextran_C"/>
    <property type="match status" value="1"/>
</dbReference>
<evidence type="ECO:0000256" key="1">
    <source>
        <dbReference type="SAM" id="MobiDB-lite"/>
    </source>
</evidence>
<dbReference type="EMBL" id="BMOD01000022">
    <property type="protein sequence ID" value="GGJ50863.1"/>
    <property type="molecule type" value="Genomic_DNA"/>
</dbReference>
<feature type="domain" description="Glucodextranase-like C-terminal" evidence="3">
    <location>
        <begin position="3"/>
        <end position="129"/>
    </location>
</feature>
<evidence type="ECO:0000313" key="5">
    <source>
        <dbReference type="Proteomes" id="UP000632222"/>
    </source>
</evidence>
<comment type="caution">
    <text evidence="4">The sequence shown here is derived from an EMBL/GenBank/DDBJ whole genome shotgun (WGS) entry which is preliminary data.</text>
</comment>
<evidence type="ECO:0000313" key="4">
    <source>
        <dbReference type="EMBL" id="GGJ50863.1"/>
    </source>
</evidence>
<feature type="transmembrane region" description="Helical" evidence="2">
    <location>
        <begin position="214"/>
        <end position="235"/>
    </location>
</feature>